<organism evidence="2 3">
    <name type="scientific">Sphingomonas aracearum</name>
    <dbReference type="NCBI Taxonomy" id="2283317"/>
    <lineage>
        <taxon>Bacteria</taxon>
        <taxon>Pseudomonadati</taxon>
        <taxon>Pseudomonadota</taxon>
        <taxon>Alphaproteobacteria</taxon>
        <taxon>Sphingomonadales</taxon>
        <taxon>Sphingomonadaceae</taxon>
        <taxon>Sphingomonas</taxon>
    </lineage>
</organism>
<keyword evidence="1" id="KW-1133">Transmembrane helix</keyword>
<evidence type="ECO:0000313" key="2">
    <source>
        <dbReference type="EMBL" id="RDE04937.1"/>
    </source>
</evidence>
<evidence type="ECO:0000256" key="1">
    <source>
        <dbReference type="SAM" id="Phobius"/>
    </source>
</evidence>
<dbReference type="AlphaFoldDB" id="A0A369VTS9"/>
<evidence type="ECO:0000313" key="3">
    <source>
        <dbReference type="Proteomes" id="UP000253918"/>
    </source>
</evidence>
<proteinExistence type="predicted"/>
<reference evidence="2 3" key="1">
    <citation type="submission" date="2018-07" db="EMBL/GenBank/DDBJ databases">
        <title>a novel species of Sphingomonas isolated from the rhizosphere soil of Araceae plant.</title>
        <authorList>
            <person name="Zhiyong W."/>
            <person name="Qinglan Z."/>
            <person name="Zhiwei F."/>
            <person name="Ding X."/>
            <person name="Gejiao W."/>
            <person name="Shixue Z."/>
        </authorList>
    </citation>
    <scope>NUCLEOTIDE SEQUENCE [LARGE SCALE GENOMIC DNA]</scope>
    <source>
        <strain evidence="2 3">WZY 27</strain>
    </source>
</reference>
<sequence length="133" mass="15035">MGAGLALACLAGWRFWRQLVWMRPAPARLISDDYGADEQAIDRDWAQVSPHDVRLGKEWRATTCRVVFEDEDGNEHRADVTQRHWYGERPDTALVVWYDPRDPSRVTAGSPWGWLALAAGATAAAVACGWWLR</sequence>
<accession>A0A369VTS9</accession>
<evidence type="ECO:0008006" key="4">
    <source>
        <dbReference type="Google" id="ProtNLM"/>
    </source>
</evidence>
<dbReference type="Proteomes" id="UP000253918">
    <property type="component" value="Unassembled WGS sequence"/>
</dbReference>
<feature type="transmembrane region" description="Helical" evidence="1">
    <location>
        <begin position="112"/>
        <end position="132"/>
    </location>
</feature>
<keyword evidence="1" id="KW-0472">Membrane</keyword>
<keyword evidence="1" id="KW-0812">Transmembrane</keyword>
<comment type="caution">
    <text evidence="2">The sequence shown here is derived from an EMBL/GenBank/DDBJ whole genome shotgun (WGS) entry which is preliminary data.</text>
</comment>
<dbReference type="EMBL" id="QQNB01000003">
    <property type="protein sequence ID" value="RDE04937.1"/>
    <property type="molecule type" value="Genomic_DNA"/>
</dbReference>
<keyword evidence="3" id="KW-1185">Reference proteome</keyword>
<protein>
    <recommendedName>
        <fullName evidence="4">DUF3592 domain-containing protein</fullName>
    </recommendedName>
</protein>
<name>A0A369VTS9_9SPHN</name>
<gene>
    <name evidence="2" type="ORF">DVW87_15350</name>
</gene>